<feature type="compositionally biased region" description="Basic and acidic residues" evidence="1">
    <location>
        <begin position="155"/>
        <end position="167"/>
    </location>
</feature>
<dbReference type="Proteomes" id="UP000054097">
    <property type="component" value="Unassembled WGS sequence"/>
</dbReference>
<evidence type="ECO:0000256" key="1">
    <source>
        <dbReference type="SAM" id="MobiDB-lite"/>
    </source>
</evidence>
<keyword evidence="3" id="KW-1185">Reference proteome</keyword>
<protein>
    <submittedName>
        <fullName evidence="2">Uncharacterized protein</fullName>
    </submittedName>
</protein>
<dbReference type="OrthoDB" id="3263538at2759"/>
<name>A0A0C3AIU7_SERVB</name>
<dbReference type="EMBL" id="KN824323">
    <property type="protein sequence ID" value="KIM24550.1"/>
    <property type="molecule type" value="Genomic_DNA"/>
</dbReference>
<feature type="region of interest" description="Disordered" evidence="1">
    <location>
        <begin position="119"/>
        <end position="232"/>
    </location>
</feature>
<proteinExistence type="predicted"/>
<evidence type="ECO:0000313" key="3">
    <source>
        <dbReference type="Proteomes" id="UP000054097"/>
    </source>
</evidence>
<feature type="compositionally biased region" description="Low complexity" evidence="1">
    <location>
        <begin position="135"/>
        <end position="153"/>
    </location>
</feature>
<dbReference type="AlphaFoldDB" id="A0A0C3AIU7"/>
<feature type="compositionally biased region" description="Polar residues" evidence="1">
    <location>
        <begin position="125"/>
        <end position="134"/>
    </location>
</feature>
<sequence>MRTTWQVAKHPDVEDWEGEYYQSKLEDEAASHEQLWEILNNESDLKTVMELGEDALDGLKIACASAVEDPHTAPDRKKMFENAGGNLEHCSLGDPGLLQPRLLLNEPPTPIANTRLAAPSGLARASSSGSQNIRPTSSTPTKTPKAPVETAAARAKREEAERERAQAAEEEPTLPRWEPRRPPPGRGPGSMDGTTEAARNLSALAMDDPNAPPGGGYEAQTGVPEDLPPSYS</sequence>
<reference evidence="3" key="2">
    <citation type="submission" date="2015-01" db="EMBL/GenBank/DDBJ databases">
        <title>Evolutionary Origins and Diversification of the Mycorrhizal Mutualists.</title>
        <authorList>
            <consortium name="DOE Joint Genome Institute"/>
            <consortium name="Mycorrhizal Genomics Consortium"/>
            <person name="Kohler A."/>
            <person name="Kuo A."/>
            <person name="Nagy L.G."/>
            <person name="Floudas D."/>
            <person name="Copeland A."/>
            <person name="Barry K.W."/>
            <person name="Cichocki N."/>
            <person name="Veneault-Fourrey C."/>
            <person name="LaButti K."/>
            <person name="Lindquist E.A."/>
            <person name="Lipzen A."/>
            <person name="Lundell T."/>
            <person name="Morin E."/>
            <person name="Murat C."/>
            <person name="Riley R."/>
            <person name="Ohm R."/>
            <person name="Sun H."/>
            <person name="Tunlid A."/>
            <person name="Henrissat B."/>
            <person name="Grigoriev I.V."/>
            <person name="Hibbett D.S."/>
            <person name="Martin F."/>
        </authorList>
    </citation>
    <scope>NUCLEOTIDE SEQUENCE [LARGE SCALE GENOMIC DNA]</scope>
    <source>
        <strain evidence="3">MAFF 305830</strain>
    </source>
</reference>
<organism evidence="2 3">
    <name type="scientific">Serendipita vermifera MAFF 305830</name>
    <dbReference type="NCBI Taxonomy" id="933852"/>
    <lineage>
        <taxon>Eukaryota</taxon>
        <taxon>Fungi</taxon>
        <taxon>Dikarya</taxon>
        <taxon>Basidiomycota</taxon>
        <taxon>Agaricomycotina</taxon>
        <taxon>Agaricomycetes</taxon>
        <taxon>Sebacinales</taxon>
        <taxon>Serendipitaceae</taxon>
        <taxon>Serendipita</taxon>
    </lineage>
</organism>
<gene>
    <name evidence="2" type="ORF">M408DRAFT_232657</name>
</gene>
<accession>A0A0C3AIU7</accession>
<dbReference type="HOGENOM" id="CLU_1195505_0_0_1"/>
<reference evidence="2 3" key="1">
    <citation type="submission" date="2014-04" db="EMBL/GenBank/DDBJ databases">
        <authorList>
            <consortium name="DOE Joint Genome Institute"/>
            <person name="Kuo A."/>
            <person name="Zuccaro A."/>
            <person name="Kohler A."/>
            <person name="Nagy L.G."/>
            <person name="Floudas D."/>
            <person name="Copeland A."/>
            <person name="Barry K.W."/>
            <person name="Cichocki N."/>
            <person name="Veneault-Fourrey C."/>
            <person name="LaButti K."/>
            <person name="Lindquist E.A."/>
            <person name="Lipzen A."/>
            <person name="Lundell T."/>
            <person name="Morin E."/>
            <person name="Murat C."/>
            <person name="Sun H."/>
            <person name="Tunlid A."/>
            <person name="Henrissat B."/>
            <person name="Grigoriev I.V."/>
            <person name="Hibbett D.S."/>
            <person name="Martin F."/>
            <person name="Nordberg H.P."/>
            <person name="Cantor M.N."/>
            <person name="Hua S.X."/>
        </authorList>
    </citation>
    <scope>NUCLEOTIDE SEQUENCE [LARGE SCALE GENOMIC DNA]</scope>
    <source>
        <strain evidence="2 3">MAFF 305830</strain>
    </source>
</reference>
<evidence type="ECO:0000313" key="2">
    <source>
        <dbReference type="EMBL" id="KIM24550.1"/>
    </source>
</evidence>